<dbReference type="Pfam" id="PF00528">
    <property type="entry name" value="BPD_transp_1"/>
    <property type="match status" value="1"/>
</dbReference>
<dbReference type="Proteomes" id="UP001291306">
    <property type="component" value="Unassembled WGS sequence"/>
</dbReference>
<evidence type="ECO:0000259" key="8">
    <source>
        <dbReference type="PROSITE" id="PS50928"/>
    </source>
</evidence>
<keyword evidence="6 7" id="KW-0472">Membrane</keyword>
<dbReference type="InterPro" id="IPR035906">
    <property type="entry name" value="MetI-like_sf"/>
</dbReference>
<evidence type="ECO:0000256" key="7">
    <source>
        <dbReference type="RuleBase" id="RU363032"/>
    </source>
</evidence>
<dbReference type="AlphaFoldDB" id="A0AAW9IFZ5"/>
<keyword evidence="2 7" id="KW-0813">Transport</keyword>
<reference evidence="9" key="1">
    <citation type="submission" date="2019-11" db="EMBL/GenBank/DDBJ databases">
        <title>Characterization of Clostridium perfringens isolates from swine manure treated agricultural soils.</title>
        <authorList>
            <person name="Wushke S.T."/>
        </authorList>
    </citation>
    <scope>NUCLEOTIDE SEQUENCE</scope>
    <source>
        <strain evidence="9">X26</strain>
    </source>
</reference>
<sequence>MPVIALSGSSMAFITRLTRSKLIDVLKSDYIRTAKAKGLSGKTIVFKHALRNSLIPVVTYLGPLVAGVLTGSFVVEKRFAIHGLGNEFTLSITNRDYSSLLGVTTFYCNLIVICNLLVDIIYVFIDPRIKLEG</sequence>
<evidence type="ECO:0000256" key="3">
    <source>
        <dbReference type="ARBA" id="ARBA00022475"/>
    </source>
</evidence>
<feature type="transmembrane region" description="Helical" evidence="7">
    <location>
        <begin position="54"/>
        <end position="75"/>
    </location>
</feature>
<dbReference type="PANTHER" id="PTHR30465:SF93">
    <property type="entry name" value="OLIGOPEPTIDE TRANSPORT SYSTEM PERMEASE PROTEIN OPPB"/>
    <property type="match status" value="1"/>
</dbReference>
<dbReference type="GO" id="GO:0055085">
    <property type="term" value="P:transmembrane transport"/>
    <property type="evidence" value="ECO:0007669"/>
    <property type="project" value="InterPro"/>
</dbReference>
<comment type="caution">
    <text evidence="9">The sequence shown here is derived from an EMBL/GenBank/DDBJ whole genome shotgun (WGS) entry which is preliminary data.</text>
</comment>
<dbReference type="GO" id="GO:0005886">
    <property type="term" value="C:plasma membrane"/>
    <property type="evidence" value="ECO:0007669"/>
    <property type="project" value="UniProtKB-SubCell"/>
</dbReference>
<comment type="similarity">
    <text evidence="7">Belongs to the binding-protein-dependent transport system permease family.</text>
</comment>
<keyword evidence="4 7" id="KW-0812">Transmembrane</keyword>
<accession>A0AAW9IFZ5</accession>
<evidence type="ECO:0000256" key="1">
    <source>
        <dbReference type="ARBA" id="ARBA00004651"/>
    </source>
</evidence>
<evidence type="ECO:0000313" key="9">
    <source>
        <dbReference type="EMBL" id="MDZ5001395.1"/>
    </source>
</evidence>
<gene>
    <name evidence="9" type="ORF">GNF79_20530</name>
</gene>
<dbReference type="EMBL" id="WNVC01001354">
    <property type="protein sequence ID" value="MDZ5001395.1"/>
    <property type="molecule type" value="Genomic_DNA"/>
</dbReference>
<protein>
    <submittedName>
        <fullName evidence="9">ABC transporter permease subunit</fullName>
    </submittedName>
</protein>
<evidence type="ECO:0000256" key="6">
    <source>
        <dbReference type="ARBA" id="ARBA00023136"/>
    </source>
</evidence>
<evidence type="ECO:0000256" key="5">
    <source>
        <dbReference type="ARBA" id="ARBA00022989"/>
    </source>
</evidence>
<dbReference type="RefSeq" id="WP_322459466.1">
    <property type="nucleotide sequence ID" value="NZ_WNVC01001354.1"/>
</dbReference>
<dbReference type="PROSITE" id="PS50928">
    <property type="entry name" value="ABC_TM1"/>
    <property type="match status" value="1"/>
</dbReference>
<dbReference type="InterPro" id="IPR000515">
    <property type="entry name" value="MetI-like"/>
</dbReference>
<comment type="subcellular location">
    <subcellularLocation>
        <location evidence="1 7">Cell membrane</location>
        <topology evidence="1 7">Multi-pass membrane protein</topology>
    </subcellularLocation>
</comment>
<feature type="domain" description="ABC transmembrane type-1" evidence="8">
    <location>
        <begin position="1"/>
        <end position="122"/>
    </location>
</feature>
<feature type="transmembrane region" description="Helical" evidence="7">
    <location>
        <begin position="104"/>
        <end position="125"/>
    </location>
</feature>
<evidence type="ECO:0000313" key="10">
    <source>
        <dbReference type="Proteomes" id="UP001291306"/>
    </source>
</evidence>
<evidence type="ECO:0000256" key="4">
    <source>
        <dbReference type="ARBA" id="ARBA00022692"/>
    </source>
</evidence>
<dbReference type="SUPFAM" id="SSF161098">
    <property type="entry name" value="MetI-like"/>
    <property type="match status" value="1"/>
</dbReference>
<dbReference type="PANTHER" id="PTHR30465">
    <property type="entry name" value="INNER MEMBRANE ABC TRANSPORTER"/>
    <property type="match status" value="1"/>
</dbReference>
<organism evidence="9 10">
    <name type="scientific">Clostridium perfringens</name>
    <dbReference type="NCBI Taxonomy" id="1502"/>
    <lineage>
        <taxon>Bacteria</taxon>
        <taxon>Bacillati</taxon>
        <taxon>Bacillota</taxon>
        <taxon>Clostridia</taxon>
        <taxon>Eubacteriales</taxon>
        <taxon>Clostridiaceae</taxon>
        <taxon>Clostridium</taxon>
    </lineage>
</organism>
<keyword evidence="5 7" id="KW-1133">Transmembrane helix</keyword>
<dbReference type="Gene3D" id="1.10.3720.10">
    <property type="entry name" value="MetI-like"/>
    <property type="match status" value="1"/>
</dbReference>
<dbReference type="CDD" id="cd06261">
    <property type="entry name" value="TM_PBP2"/>
    <property type="match status" value="1"/>
</dbReference>
<keyword evidence="3" id="KW-1003">Cell membrane</keyword>
<proteinExistence type="inferred from homology"/>
<evidence type="ECO:0000256" key="2">
    <source>
        <dbReference type="ARBA" id="ARBA00022448"/>
    </source>
</evidence>
<name>A0AAW9IFZ5_CLOPF</name>
<feature type="non-terminal residue" evidence="9">
    <location>
        <position position="1"/>
    </location>
</feature>